<keyword evidence="3" id="KW-1185">Reference proteome</keyword>
<reference evidence="2 3" key="1">
    <citation type="submission" date="2024-09" db="EMBL/GenBank/DDBJ databases">
        <authorList>
            <person name="Sun Q."/>
            <person name="Mori K."/>
        </authorList>
    </citation>
    <scope>NUCLEOTIDE SEQUENCE [LARGE SCALE GENOMIC DNA]</scope>
    <source>
        <strain evidence="2 3">TISTR 2452</strain>
    </source>
</reference>
<sequence length="381" mass="43241">MIKTYSTSGTLNARQAQSLLSKLMYSVEGIADCRLDEESQSIVVDLLPDTAESLIDETVARLMAKERHNRVVGSRLHIENDRNAEQAGMPERIHELFASNGAVKRGLAVTLFEQIDRLLVEWAQRHKAQLRSYPSMIPVATLQKCRYIQTFPQNIHFVSEFPHQIRQLEQVRETGDLNDIARLSPYALSPAVCFHCYAELAGSRLQEPLVLTSRGTCYRHEAAWRVGKHRQNEFSMREIVLFGDAAFIEHERRTFMEEAWSLFERLGLAGKIETASDPFYFSEESGKGQQQLMGNMKYELIAKAGEDGGSFSIASFNNMDTSLCKPFEVLDAEANPLHSGCVAFGIDRWVYALLTYYGADYDKWPSRVRETLENARMAIPN</sequence>
<dbReference type="Gene3D" id="3.30.930.10">
    <property type="entry name" value="Bira Bifunctional Protein, Domain 2"/>
    <property type="match status" value="1"/>
</dbReference>
<dbReference type="PROSITE" id="PS50862">
    <property type="entry name" value="AA_TRNA_LIGASE_II"/>
    <property type="match status" value="1"/>
</dbReference>
<dbReference type="GO" id="GO:0016874">
    <property type="term" value="F:ligase activity"/>
    <property type="evidence" value="ECO:0007669"/>
    <property type="project" value="UniProtKB-KW"/>
</dbReference>
<name>A0ABV5KRH9_9BACL</name>
<keyword evidence="2" id="KW-0436">Ligase</keyword>
<comment type="caution">
    <text evidence="2">The sequence shown here is derived from an EMBL/GenBank/DDBJ whole genome shotgun (WGS) entry which is preliminary data.</text>
</comment>
<dbReference type="InterPro" id="IPR006195">
    <property type="entry name" value="aa-tRNA-synth_II"/>
</dbReference>
<evidence type="ECO:0000313" key="2">
    <source>
        <dbReference type="EMBL" id="MFB9327848.1"/>
    </source>
</evidence>
<dbReference type="SUPFAM" id="SSF55681">
    <property type="entry name" value="Class II aaRS and biotin synthetases"/>
    <property type="match status" value="1"/>
</dbReference>
<organism evidence="2 3">
    <name type="scientific">Paenibacillus aurantiacus</name>
    <dbReference type="NCBI Taxonomy" id="1936118"/>
    <lineage>
        <taxon>Bacteria</taxon>
        <taxon>Bacillati</taxon>
        <taxon>Bacillota</taxon>
        <taxon>Bacilli</taxon>
        <taxon>Bacillales</taxon>
        <taxon>Paenibacillaceae</taxon>
        <taxon>Paenibacillus</taxon>
    </lineage>
</organism>
<protein>
    <submittedName>
        <fullName evidence="2">Amino acid--ACP ligase</fullName>
    </submittedName>
</protein>
<gene>
    <name evidence="2" type="ORF">ACFFSY_18125</name>
</gene>
<dbReference type="RefSeq" id="WP_377496585.1">
    <property type="nucleotide sequence ID" value="NZ_JBHMDO010000031.1"/>
</dbReference>
<proteinExistence type="predicted"/>
<evidence type="ECO:0000313" key="3">
    <source>
        <dbReference type="Proteomes" id="UP001589747"/>
    </source>
</evidence>
<dbReference type="Proteomes" id="UP001589747">
    <property type="component" value="Unassembled WGS sequence"/>
</dbReference>
<dbReference type="EMBL" id="JBHMDO010000031">
    <property type="protein sequence ID" value="MFB9327848.1"/>
    <property type="molecule type" value="Genomic_DNA"/>
</dbReference>
<feature type="domain" description="Aminoacyl-transfer RNA synthetases class-II family profile" evidence="1">
    <location>
        <begin position="208"/>
        <end position="380"/>
    </location>
</feature>
<evidence type="ECO:0000259" key="1">
    <source>
        <dbReference type="PROSITE" id="PS50862"/>
    </source>
</evidence>
<dbReference type="InterPro" id="IPR045864">
    <property type="entry name" value="aa-tRNA-synth_II/BPL/LPL"/>
</dbReference>
<accession>A0ABV5KRH9</accession>